<sequence length="174" mass="18640">MLAQSQRLCDALHRCEDPAAALAHIDAARRALLGPGLLTVNVDATRPQDPPGELHLLRAWTSDPQAYPVGGRKRKLRTPWTEQLLVHGELFVGEGEAALAAAFDDVALITSLGLRSVINAPVLSGGRTRATFNVLGTRPQWQAHEIAAVRLLALVARPFILQLATALGTPEPDA</sequence>
<evidence type="ECO:0000313" key="3">
    <source>
        <dbReference type="Proteomes" id="UP000622707"/>
    </source>
</evidence>
<comment type="caution">
    <text evidence="2">The sequence shown here is derived from an EMBL/GenBank/DDBJ whole genome shotgun (WGS) entry which is preliminary data.</text>
</comment>
<reference evidence="2 3" key="1">
    <citation type="journal article" date="2017" name="Int. J. Syst. Evol. Microbiol.">
        <title>Ramlibacter alkalitolerans sp. nov., alkali-tolerant bacterium isolated from soil of ginseng.</title>
        <authorList>
            <person name="Lee D.H."/>
            <person name="Cha C.J."/>
        </authorList>
    </citation>
    <scope>NUCLEOTIDE SEQUENCE [LARGE SCALE GENOMIC DNA]</scope>
    <source>
        <strain evidence="2 3">KACC 19305</strain>
    </source>
</reference>
<accession>A0ABS1JNX5</accession>
<dbReference type="Pfam" id="PF01590">
    <property type="entry name" value="GAF"/>
    <property type="match status" value="1"/>
</dbReference>
<name>A0ABS1JNX5_9BURK</name>
<proteinExistence type="predicted"/>
<organism evidence="2 3">
    <name type="scientific">Ramlibacter alkalitolerans</name>
    <dbReference type="NCBI Taxonomy" id="2039631"/>
    <lineage>
        <taxon>Bacteria</taxon>
        <taxon>Pseudomonadati</taxon>
        <taxon>Pseudomonadota</taxon>
        <taxon>Betaproteobacteria</taxon>
        <taxon>Burkholderiales</taxon>
        <taxon>Comamonadaceae</taxon>
        <taxon>Ramlibacter</taxon>
    </lineage>
</organism>
<gene>
    <name evidence="2" type="ORF">JI746_08875</name>
</gene>
<dbReference type="SUPFAM" id="SSF55781">
    <property type="entry name" value="GAF domain-like"/>
    <property type="match status" value="1"/>
</dbReference>
<protein>
    <submittedName>
        <fullName evidence="2">GAF domain-containing protein</fullName>
    </submittedName>
</protein>
<evidence type="ECO:0000313" key="2">
    <source>
        <dbReference type="EMBL" id="MBL0425220.1"/>
    </source>
</evidence>
<dbReference type="Proteomes" id="UP000622707">
    <property type="component" value="Unassembled WGS sequence"/>
</dbReference>
<keyword evidence="3" id="KW-1185">Reference proteome</keyword>
<feature type="domain" description="GAF" evidence="1">
    <location>
        <begin position="101"/>
        <end position="154"/>
    </location>
</feature>
<dbReference type="InterPro" id="IPR003018">
    <property type="entry name" value="GAF"/>
</dbReference>
<dbReference type="EMBL" id="JAEQND010000004">
    <property type="protein sequence ID" value="MBL0425220.1"/>
    <property type="molecule type" value="Genomic_DNA"/>
</dbReference>
<evidence type="ECO:0000259" key="1">
    <source>
        <dbReference type="Pfam" id="PF01590"/>
    </source>
</evidence>